<feature type="domain" description="MIOS-like alpha-solenoid" evidence="6">
    <location>
        <begin position="539"/>
        <end position="781"/>
    </location>
</feature>
<dbReference type="GO" id="GO:0005737">
    <property type="term" value="C:cytoplasm"/>
    <property type="evidence" value="ECO:0007669"/>
    <property type="project" value="TreeGrafter"/>
</dbReference>
<evidence type="ECO:0000313" key="8">
    <source>
        <dbReference type="Proteomes" id="UP000750711"/>
    </source>
</evidence>
<feature type="region of interest" description="Disordered" evidence="4">
    <location>
        <begin position="1020"/>
        <end position="1067"/>
    </location>
</feature>
<dbReference type="SMART" id="SM00320">
    <property type="entry name" value="WD40"/>
    <property type="match status" value="3"/>
</dbReference>
<evidence type="ECO:0000256" key="2">
    <source>
        <dbReference type="ARBA" id="ARBA00022574"/>
    </source>
</evidence>
<evidence type="ECO:0000256" key="4">
    <source>
        <dbReference type="SAM" id="MobiDB-lite"/>
    </source>
</evidence>
<keyword evidence="3" id="KW-0677">Repeat</keyword>
<dbReference type="SUPFAM" id="SSF50978">
    <property type="entry name" value="WD40 repeat-like"/>
    <property type="match status" value="1"/>
</dbReference>
<proteinExistence type="inferred from homology"/>
<keyword evidence="8" id="KW-1185">Reference proteome</keyword>
<evidence type="ECO:0000259" key="5">
    <source>
        <dbReference type="Pfam" id="PF17034"/>
    </source>
</evidence>
<keyword evidence="2" id="KW-0853">WD repeat</keyword>
<dbReference type="Pfam" id="PF21720">
    <property type="entry name" value="MIOS_WD40"/>
    <property type="match status" value="1"/>
</dbReference>
<dbReference type="InterPro" id="IPR049092">
    <property type="entry name" value="MIOS_a-sol"/>
</dbReference>
<reference evidence="7" key="1">
    <citation type="submission" date="2021-03" db="EMBL/GenBank/DDBJ databases">
        <title>Comparative genomics and phylogenomic investigation of the class Geoglossomycetes provide insights into ecological specialization and systematics.</title>
        <authorList>
            <person name="Melie T."/>
            <person name="Pirro S."/>
            <person name="Miller A.N."/>
            <person name="Quandt A."/>
        </authorList>
    </citation>
    <scope>NUCLEOTIDE SEQUENCE</scope>
    <source>
        <strain evidence="7">CAQ_001_2017</strain>
    </source>
</reference>
<dbReference type="InterPro" id="IPR001680">
    <property type="entry name" value="WD40_rpt"/>
</dbReference>
<dbReference type="InterPro" id="IPR015943">
    <property type="entry name" value="WD40/YVTN_repeat-like_dom_sf"/>
</dbReference>
<dbReference type="Pfam" id="PF21719">
    <property type="entry name" value="MIOS_a-sol"/>
    <property type="match status" value="1"/>
</dbReference>
<comment type="similarity">
    <text evidence="1">Belongs to the WD repeat mio family.</text>
</comment>
<dbReference type="InterPro" id="IPR037593">
    <property type="entry name" value="MIOS/Sea4"/>
</dbReference>
<evidence type="ECO:0000313" key="7">
    <source>
        <dbReference type="EMBL" id="KAH0552860.1"/>
    </source>
</evidence>
<dbReference type="InterPro" id="IPR031488">
    <property type="entry name" value="Zn_ribbon_mio"/>
</dbReference>
<gene>
    <name evidence="7" type="ORF">GP486_006938</name>
</gene>
<dbReference type="Proteomes" id="UP000750711">
    <property type="component" value="Unassembled WGS sequence"/>
</dbReference>
<dbReference type="PANTHER" id="PTHR16453:SF9">
    <property type="entry name" value="GATOR COMPLEX PROTEIN MIOS"/>
    <property type="match status" value="1"/>
</dbReference>
<name>A0A9P8IJT4_9PEZI</name>
<dbReference type="InterPro" id="IPR036322">
    <property type="entry name" value="WD40_repeat_dom_sf"/>
</dbReference>
<dbReference type="Pfam" id="PF17034">
    <property type="entry name" value="zinc_ribbon_16"/>
    <property type="match status" value="1"/>
</dbReference>
<dbReference type="GO" id="GO:1904263">
    <property type="term" value="P:positive regulation of TORC1 signaling"/>
    <property type="evidence" value="ECO:0007669"/>
    <property type="project" value="TreeGrafter"/>
</dbReference>
<protein>
    <submittedName>
        <fullName evidence="7">Uncharacterized protein</fullName>
    </submittedName>
</protein>
<dbReference type="EMBL" id="JAGHQM010001738">
    <property type="protein sequence ID" value="KAH0552860.1"/>
    <property type="molecule type" value="Genomic_DNA"/>
</dbReference>
<evidence type="ECO:0000259" key="6">
    <source>
        <dbReference type="Pfam" id="PF21719"/>
    </source>
</evidence>
<dbReference type="PANTHER" id="PTHR16453">
    <property type="entry name" value="WD40 DOMAIN-CONTAINING PROTEIN MIO FAMILY MEMBER"/>
    <property type="match status" value="1"/>
</dbReference>
<evidence type="ECO:0000256" key="1">
    <source>
        <dbReference type="ARBA" id="ARBA00009713"/>
    </source>
</evidence>
<comment type="caution">
    <text evidence="7">The sequence shown here is derived from an EMBL/GenBank/DDBJ whole genome shotgun (WGS) entry which is preliminary data.</text>
</comment>
<sequence length="1117" mass="123727">MQAAIRWSPHSTAYHQRFLVLNLVDHNLRLYDVEESRGRTLKCKEVACHSNLPACRAYDWSPAEEALVAFGLSSGEANLLRIDSISHGTISFPVKSQRACNSVAFNKLGLLATGLDKVRNDFCLNIWDVNQRLSTWDRQKNTGWGGGNKYVDPIRRLSSGESISSIKFFPDQPSVLVAGAASKYVRVYDLREHPGNPALQFNTKCVHNLSIDARDPNYFASCAVGEQAVCVWDRRGSPHQASSPFLSAQANAVGIDQPGHILNYTNCVDDYKPSHKPSIWSLRVFETKQEYSPPNHGTSMTGSVLRRQGPGAQSITVAEGPKLLRTKRIRDIEFPFYDQSRGRPESERIVSFDFMVSGNPHDGHRAITYRADGHIDIFPLLPPPPEIRVSSRGAIAIGKVETEKDAASEAAALPAKPAMSAAKLHGKAYFIEAYGEGKDFRTIEPTEPEGEAVAHTMARIRAKIQVARAEYKTRRRSLGEGKSVGSIKEDPSLFPWEVMGPISSREEHEIQIIDAFFGPPGFSLDMPDFLAIQEGVLQRRRCKEGYLFNCALNKEIVADDPWLQDLWTWVDEAAVEAAREMGMVHGSYDLSFLGVWAIWNNTLYPSFESRLIGGAPYHPTAREFTDAVTGINRHFNRSKFDGIKTDYPEHRQLCLAICGWAESPERFEANLSHLESQGLYTKAAGWALFNGLTQRAIKALSKGGPNMKLMSVAVAGYYRQQEPLGGEHSQVWKDLTQELGTQLHDPYSRAIFAFVSNGDWHEVINEVSLPLRDRLGVALRFLPDDELGKYLEEVTDEVIKQGDIEGIVLTGITEQAVDLFQEYIRKFNDHQTAVLVTSFAAPLYFNDFRFTDWRETYRYNHNTWKLHLQRCRFDVDSVKLSKTRDDRRTLPMPPRQVSLRCNFCQQSVARTDAAAAAAAEAAVVAAEGGGQIVHDDPTAPTATTTPSTAAADLLTAVAPTTSTAHPPNHHSIFNNNVVCPSCGRTLPRCAVCMMWLGQPKPHASASSSSVLSPSRASAAAAAAAADTQPTASDRHSSSNATNTNTGNINNIINNANNNNNNNASADGTTATDPMEHFFNFCLRCNHGFHANHARDWFERHRMCPVPECQCTCAMHAG</sequence>
<accession>A0A9P8IJT4</accession>
<dbReference type="AlphaFoldDB" id="A0A9P8IJT4"/>
<feature type="domain" description="GATOR2 complex protein MIO zinc-ribbon like" evidence="5">
    <location>
        <begin position="1056"/>
        <end position="1113"/>
    </location>
</feature>
<feature type="compositionally biased region" description="Low complexity" evidence="4">
    <location>
        <begin position="1037"/>
        <end position="1067"/>
    </location>
</feature>
<organism evidence="7 8">
    <name type="scientific">Trichoglossum hirsutum</name>
    <dbReference type="NCBI Taxonomy" id="265104"/>
    <lineage>
        <taxon>Eukaryota</taxon>
        <taxon>Fungi</taxon>
        <taxon>Dikarya</taxon>
        <taxon>Ascomycota</taxon>
        <taxon>Pezizomycotina</taxon>
        <taxon>Geoglossomycetes</taxon>
        <taxon>Geoglossales</taxon>
        <taxon>Geoglossaceae</taxon>
        <taxon>Trichoglossum</taxon>
    </lineage>
</organism>
<evidence type="ECO:0000256" key="3">
    <source>
        <dbReference type="ARBA" id="ARBA00022737"/>
    </source>
</evidence>
<dbReference type="Gene3D" id="2.130.10.10">
    <property type="entry name" value="YVTN repeat-like/Quinoprotein amine dehydrogenase"/>
    <property type="match status" value="1"/>
</dbReference>